<dbReference type="SUPFAM" id="SSF46589">
    <property type="entry name" value="tRNA-binding arm"/>
    <property type="match status" value="1"/>
</dbReference>
<comment type="similarity">
    <text evidence="3 12">Belongs to the class-II aminoacyl-tRNA synthetase family. Type-1 seryl-tRNA synthetase subfamily.</text>
</comment>
<dbReference type="Proteomes" id="UP000005824">
    <property type="component" value="Unassembled WGS sequence"/>
</dbReference>
<comment type="pathway">
    <text evidence="2 12">Aminoacyl-tRNA biosynthesis; selenocysteinyl-tRNA(Sec) biosynthesis; L-seryl-tRNA(Sec) from L-serine and tRNA(Sec): step 1/1.</text>
</comment>
<keyword evidence="4 12" id="KW-0963">Cytoplasm</keyword>
<dbReference type="InterPro" id="IPR045864">
    <property type="entry name" value="aa-tRNA-synth_II/BPL/LPL"/>
</dbReference>
<dbReference type="GO" id="GO:0016260">
    <property type="term" value="P:selenocysteine biosynthetic process"/>
    <property type="evidence" value="ECO:0007669"/>
    <property type="project" value="UniProtKB-UniRule"/>
</dbReference>
<keyword evidence="7 12" id="KW-0067">ATP-binding</keyword>
<evidence type="ECO:0000256" key="8">
    <source>
        <dbReference type="ARBA" id="ARBA00022917"/>
    </source>
</evidence>
<comment type="caution">
    <text evidence="12">Lacks conserved residue(s) required for the propagation of feature annotation.</text>
</comment>
<feature type="binding site" evidence="13">
    <location>
        <position position="383"/>
    </location>
    <ligand>
        <name>L-serine</name>
        <dbReference type="ChEBI" id="CHEBI:33384"/>
    </ligand>
</feature>
<dbReference type="InterPro" id="IPR002314">
    <property type="entry name" value="aa-tRNA-synt_IIb"/>
</dbReference>
<evidence type="ECO:0000256" key="6">
    <source>
        <dbReference type="ARBA" id="ARBA00022741"/>
    </source>
</evidence>
<keyword evidence="8 12" id="KW-0648">Protein biosynthesis</keyword>
<evidence type="ECO:0000256" key="14">
    <source>
        <dbReference type="PIRSR" id="PIRSR001529-2"/>
    </source>
</evidence>
<dbReference type="RefSeq" id="WP_006979824.1">
    <property type="nucleotide sequence ID" value="NZ_ABVL01000006.1"/>
</dbReference>
<keyword evidence="6 12" id="KW-0547">Nucleotide-binding</keyword>
<dbReference type="EC" id="6.1.1.11" evidence="12"/>
<dbReference type="Gene3D" id="1.10.287.40">
    <property type="entry name" value="Serine-tRNA synthetase, tRNA binding domain"/>
    <property type="match status" value="1"/>
</dbReference>
<feature type="binding site" evidence="12 14">
    <location>
        <begin position="350"/>
        <end position="353"/>
    </location>
    <ligand>
        <name>ATP</name>
        <dbReference type="ChEBI" id="CHEBI:30616"/>
    </ligand>
</feature>
<dbReference type="InterPro" id="IPR033729">
    <property type="entry name" value="SerRS_core"/>
</dbReference>
<keyword evidence="18" id="KW-1185">Reference proteome</keyword>
<dbReference type="NCBIfam" id="TIGR00414">
    <property type="entry name" value="serS"/>
    <property type="match status" value="1"/>
</dbReference>
<evidence type="ECO:0000256" key="9">
    <source>
        <dbReference type="ARBA" id="ARBA00023146"/>
    </source>
</evidence>
<dbReference type="GO" id="GO:0005524">
    <property type="term" value="F:ATP binding"/>
    <property type="evidence" value="ECO:0007669"/>
    <property type="project" value="UniProtKB-UniRule"/>
</dbReference>
<dbReference type="PIRSF" id="PIRSF001529">
    <property type="entry name" value="Ser-tRNA-synth_IIa"/>
    <property type="match status" value="1"/>
</dbReference>
<evidence type="ECO:0000256" key="3">
    <source>
        <dbReference type="ARBA" id="ARBA00010728"/>
    </source>
</evidence>
<feature type="coiled-coil region" evidence="15">
    <location>
        <begin position="32"/>
        <end position="97"/>
    </location>
</feature>
<proteinExistence type="inferred from homology"/>
<name>B4D0P8_9BACT</name>
<dbReference type="InterPro" id="IPR002317">
    <property type="entry name" value="Ser-tRNA-ligase_type_1"/>
</dbReference>
<organism evidence="17 18">
    <name type="scientific">Chthoniobacter flavus Ellin428</name>
    <dbReference type="NCBI Taxonomy" id="497964"/>
    <lineage>
        <taxon>Bacteria</taxon>
        <taxon>Pseudomonadati</taxon>
        <taxon>Verrucomicrobiota</taxon>
        <taxon>Spartobacteria</taxon>
        <taxon>Chthoniobacterales</taxon>
        <taxon>Chthoniobacteraceae</taxon>
        <taxon>Chthoniobacter</taxon>
    </lineage>
</organism>
<dbReference type="AlphaFoldDB" id="B4D0P8"/>
<dbReference type="FunCoup" id="B4D0P8">
    <property type="interactions" value="536"/>
</dbReference>
<dbReference type="InterPro" id="IPR015866">
    <property type="entry name" value="Ser-tRNA-synth_1_N"/>
</dbReference>
<feature type="binding site" evidence="12 13">
    <location>
        <position position="286"/>
    </location>
    <ligand>
        <name>L-serine</name>
        <dbReference type="ChEBI" id="CHEBI:33384"/>
    </ligand>
</feature>
<evidence type="ECO:0000313" key="17">
    <source>
        <dbReference type="EMBL" id="EDY19910.1"/>
    </source>
</evidence>
<comment type="catalytic activity">
    <reaction evidence="11 12">
        <text>tRNA(Ser) + L-serine + ATP = L-seryl-tRNA(Ser) + AMP + diphosphate + H(+)</text>
        <dbReference type="Rhea" id="RHEA:12292"/>
        <dbReference type="Rhea" id="RHEA-COMP:9669"/>
        <dbReference type="Rhea" id="RHEA-COMP:9703"/>
        <dbReference type="ChEBI" id="CHEBI:15378"/>
        <dbReference type="ChEBI" id="CHEBI:30616"/>
        <dbReference type="ChEBI" id="CHEBI:33019"/>
        <dbReference type="ChEBI" id="CHEBI:33384"/>
        <dbReference type="ChEBI" id="CHEBI:78442"/>
        <dbReference type="ChEBI" id="CHEBI:78533"/>
        <dbReference type="ChEBI" id="CHEBI:456215"/>
        <dbReference type="EC" id="6.1.1.11"/>
    </reaction>
</comment>
<feature type="binding site" evidence="13">
    <location>
        <position position="263"/>
    </location>
    <ligand>
        <name>L-serine</name>
        <dbReference type="ChEBI" id="CHEBI:33384"/>
    </ligand>
</feature>
<evidence type="ECO:0000259" key="16">
    <source>
        <dbReference type="PROSITE" id="PS50862"/>
    </source>
</evidence>
<sequence>MLDIRLLREQPDLVKQRLATRDAKLVSAVDEILACDQKRRSAETRLQQLQADRKRISKEIGAKKAKGEDTTEIEAQVRALGTEMTELENETKQLDAAQRTLLLNVPNLPHDQCPVGTTAEDNPVVRTWGEKPAFAFTPKSHVDLGKDLGLLDFERATKISGSGFALYTGQGARLERALINFLLDLHTREHGYGEVSPPFLVNSDALVGTTQLPKFEEQQYRCERDDMYLVPTAEVPVTNLHREEILRQEQLPIRYAAYTPCFRREAGAAGLGTRGLIRIHQFDKVELVKITTPETSFAELESLTANAEKVLQLLGLHYRVIELCTGDIGFGSAKTYDIEVWAPGQNAYLEVSSCSNFGDFQARRMNLRFKNAEGKNQFAHTLNGSGTALPRLFVALTETYQQADGTIAIPEALRGHFGAERIG</sequence>
<evidence type="ECO:0000256" key="1">
    <source>
        <dbReference type="ARBA" id="ARBA00004496"/>
    </source>
</evidence>
<feature type="binding site" evidence="12">
    <location>
        <position position="385"/>
    </location>
    <ligand>
        <name>L-serine</name>
        <dbReference type="ChEBI" id="CHEBI:33384"/>
    </ligand>
</feature>
<keyword evidence="5 12" id="KW-0436">Ligase</keyword>
<feature type="binding site" evidence="12 14">
    <location>
        <begin position="263"/>
        <end position="265"/>
    </location>
    <ligand>
        <name>ATP</name>
        <dbReference type="ChEBI" id="CHEBI:30616"/>
    </ligand>
</feature>
<keyword evidence="9 12" id="KW-0030">Aminoacyl-tRNA synthetase</keyword>
<accession>B4D0P8</accession>
<gene>
    <name evidence="12" type="primary">serS</name>
    <name evidence="17" type="ORF">CfE428DRAFT_2499</name>
</gene>
<evidence type="ECO:0000256" key="13">
    <source>
        <dbReference type="PIRSR" id="PIRSR001529-1"/>
    </source>
</evidence>
<comment type="domain">
    <text evidence="12">Consists of two distinct domains, a catalytic core and a N-terminal extension that is involved in tRNA binding.</text>
</comment>
<comment type="subunit">
    <text evidence="12">Homodimer. The tRNA molecule binds across the dimer.</text>
</comment>
<dbReference type="GO" id="GO:0004828">
    <property type="term" value="F:serine-tRNA ligase activity"/>
    <property type="evidence" value="ECO:0007669"/>
    <property type="project" value="UniProtKB-UniRule"/>
</dbReference>
<evidence type="ECO:0000256" key="12">
    <source>
        <dbReference type="HAMAP-Rule" id="MF_00176"/>
    </source>
</evidence>
<dbReference type="PROSITE" id="PS50862">
    <property type="entry name" value="AA_TRNA_LIGASE_II"/>
    <property type="match status" value="1"/>
</dbReference>
<dbReference type="EMBL" id="ABVL01000006">
    <property type="protein sequence ID" value="EDY19910.1"/>
    <property type="molecule type" value="Genomic_DNA"/>
</dbReference>
<dbReference type="SUPFAM" id="SSF55681">
    <property type="entry name" value="Class II aaRS and biotin synthetases"/>
    <property type="match status" value="1"/>
</dbReference>
<dbReference type="eggNOG" id="COG0172">
    <property type="taxonomic scope" value="Bacteria"/>
</dbReference>
<dbReference type="PANTHER" id="PTHR43697">
    <property type="entry name" value="SERYL-TRNA SYNTHETASE"/>
    <property type="match status" value="1"/>
</dbReference>
<dbReference type="Pfam" id="PF00587">
    <property type="entry name" value="tRNA-synt_2b"/>
    <property type="match status" value="1"/>
</dbReference>
<evidence type="ECO:0000256" key="10">
    <source>
        <dbReference type="ARBA" id="ARBA00047929"/>
    </source>
</evidence>
<dbReference type="STRING" id="497964.CfE428DRAFT_2499"/>
<dbReference type="InterPro" id="IPR006195">
    <property type="entry name" value="aa-tRNA-synth_II"/>
</dbReference>
<feature type="binding site" evidence="12">
    <location>
        <begin position="232"/>
        <end position="234"/>
    </location>
    <ligand>
        <name>L-serine</name>
        <dbReference type="ChEBI" id="CHEBI:33384"/>
    </ligand>
</feature>
<dbReference type="InterPro" id="IPR010978">
    <property type="entry name" value="tRNA-bd_arm"/>
</dbReference>
<evidence type="ECO:0000256" key="11">
    <source>
        <dbReference type="ARBA" id="ARBA00048823"/>
    </source>
</evidence>
<dbReference type="Gene3D" id="3.30.930.10">
    <property type="entry name" value="Bira Bifunctional Protein, Domain 2"/>
    <property type="match status" value="1"/>
</dbReference>
<evidence type="ECO:0000256" key="5">
    <source>
        <dbReference type="ARBA" id="ARBA00022598"/>
    </source>
</evidence>
<comment type="subcellular location">
    <subcellularLocation>
        <location evidence="1 12">Cytoplasm</location>
    </subcellularLocation>
</comment>
<dbReference type="UniPathway" id="UPA00906">
    <property type="reaction ID" value="UER00895"/>
</dbReference>
<feature type="binding site" evidence="13">
    <location>
        <position position="232"/>
    </location>
    <ligand>
        <name>L-serine</name>
        <dbReference type="ChEBI" id="CHEBI:33384"/>
    </ligand>
</feature>
<dbReference type="GO" id="GO:0006434">
    <property type="term" value="P:seryl-tRNA aminoacylation"/>
    <property type="evidence" value="ECO:0007669"/>
    <property type="project" value="UniProtKB-UniRule"/>
</dbReference>
<comment type="function">
    <text evidence="12">Catalyzes the attachment of serine to tRNA(Ser). Is also able to aminoacylate tRNA(Sec) with serine, to form the misacylated tRNA L-seryl-tRNA(Sec), which will be further converted into selenocysteinyl-tRNA(Sec).</text>
</comment>
<dbReference type="HAMAP" id="MF_00176">
    <property type="entry name" value="Ser_tRNA_synth_type1"/>
    <property type="match status" value="1"/>
</dbReference>
<dbReference type="GO" id="GO:0005737">
    <property type="term" value="C:cytoplasm"/>
    <property type="evidence" value="ECO:0007669"/>
    <property type="project" value="UniProtKB-SubCell"/>
</dbReference>
<evidence type="ECO:0000256" key="15">
    <source>
        <dbReference type="SAM" id="Coils"/>
    </source>
</evidence>
<dbReference type="InterPro" id="IPR042103">
    <property type="entry name" value="SerRS_1_N_sf"/>
</dbReference>
<comment type="catalytic activity">
    <reaction evidence="10 12">
        <text>tRNA(Sec) + L-serine + ATP = L-seryl-tRNA(Sec) + AMP + diphosphate + H(+)</text>
        <dbReference type="Rhea" id="RHEA:42580"/>
        <dbReference type="Rhea" id="RHEA-COMP:9742"/>
        <dbReference type="Rhea" id="RHEA-COMP:10128"/>
        <dbReference type="ChEBI" id="CHEBI:15378"/>
        <dbReference type="ChEBI" id="CHEBI:30616"/>
        <dbReference type="ChEBI" id="CHEBI:33019"/>
        <dbReference type="ChEBI" id="CHEBI:33384"/>
        <dbReference type="ChEBI" id="CHEBI:78442"/>
        <dbReference type="ChEBI" id="CHEBI:78533"/>
        <dbReference type="ChEBI" id="CHEBI:456215"/>
        <dbReference type="EC" id="6.1.1.11"/>
    </reaction>
</comment>
<evidence type="ECO:0000256" key="2">
    <source>
        <dbReference type="ARBA" id="ARBA00005045"/>
    </source>
</evidence>
<dbReference type="InParanoid" id="B4D0P8"/>
<reference evidence="17 18" key="1">
    <citation type="journal article" date="2011" name="J. Bacteriol.">
        <title>Genome sequence of Chthoniobacter flavus Ellin428, an aerobic heterotrophic soil bacterium.</title>
        <authorList>
            <person name="Kant R."/>
            <person name="van Passel M.W."/>
            <person name="Palva A."/>
            <person name="Lucas S."/>
            <person name="Lapidus A."/>
            <person name="Glavina Del Rio T."/>
            <person name="Dalin E."/>
            <person name="Tice H."/>
            <person name="Bruce D."/>
            <person name="Goodwin L."/>
            <person name="Pitluck S."/>
            <person name="Larimer F.W."/>
            <person name="Land M.L."/>
            <person name="Hauser L."/>
            <person name="Sangwan P."/>
            <person name="de Vos W.M."/>
            <person name="Janssen P.H."/>
            <person name="Smidt H."/>
        </authorList>
    </citation>
    <scope>NUCLEOTIDE SEQUENCE [LARGE SCALE GENOMIC DNA]</scope>
    <source>
        <strain evidence="17 18">Ellin428</strain>
    </source>
</reference>
<evidence type="ECO:0000256" key="7">
    <source>
        <dbReference type="ARBA" id="ARBA00022840"/>
    </source>
</evidence>
<evidence type="ECO:0000313" key="18">
    <source>
        <dbReference type="Proteomes" id="UP000005824"/>
    </source>
</evidence>
<protein>
    <recommendedName>
        <fullName evidence="12">Serine--tRNA ligase</fullName>
        <ecNumber evidence="12">6.1.1.11</ecNumber>
    </recommendedName>
    <alternativeName>
        <fullName evidence="12">Seryl-tRNA synthetase</fullName>
        <shortName evidence="12">SerRS</shortName>
    </alternativeName>
    <alternativeName>
        <fullName evidence="12">Seryl-tRNA(Ser/Sec) synthetase</fullName>
    </alternativeName>
</protein>
<feature type="domain" description="Aminoacyl-transfer RNA synthetases class-II family profile" evidence="16">
    <location>
        <begin position="140"/>
        <end position="410"/>
    </location>
</feature>
<dbReference type="PANTHER" id="PTHR43697:SF1">
    <property type="entry name" value="SERINE--TRNA LIGASE"/>
    <property type="match status" value="1"/>
</dbReference>
<keyword evidence="15" id="KW-0175">Coiled coil</keyword>
<dbReference type="Pfam" id="PF02403">
    <property type="entry name" value="Seryl_tRNA_N"/>
    <property type="match status" value="1"/>
</dbReference>
<dbReference type="PRINTS" id="PR00981">
    <property type="entry name" value="TRNASYNTHSER"/>
</dbReference>
<dbReference type="CDD" id="cd00770">
    <property type="entry name" value="SerRS_core"/>
    <property type="match status" value="1"/>
</dbReference>
<evidence type="ECO:0000256" key="4">
    <source>
        <dbReference type="ARBA" id="ARBA00022490"/>
    </source>
</evidence>
<comment type="caution">
    <text evidence="17">The sequence shown here is derived from an EMBL/GenBank/DDBJ whole genome shotgun (WGS) entry which is preliminary data.</text>
</comment>